<dbReference type="STRING" id="984485.A0A1E4RKF8"/>
<dbReference type="GO" id="GO:0061982">
    <property type="term" value="P:meiosis I cell cycle process"/>
    <property type="evidence" value="ECO:0007669"/>
    <property type="project" value="UniProtKB-ARBA"/>
</dbReference>
<name>A0A1E4RKF8_9ASCO</name>
<evidence type="ECO:0000313" key="5">
    <source>
        <dbReference type="EMBL" id="ODV67710.1"/>
    </source>
</evidence>
<dbReference type="GO" id="GO:0042148">
    <property type="term" value="P:DNA strand invasion"/>
    <property type="evidence" value="ECO:0007669"/>
    <property type="project" value="TreeGrafter"/>
</dbReference>
<dbReference type="SMART" id="SM00382">
    <property type="entry name" value="AAA"/>
    <property type="match status" value="1"/>
</dbReference>
<dbReference type="GO" id="GO:0000150">
    <property type="term" value="F:DNA strand exchange activity"/>
    <property type="evidence" value="ECO:0007669"/>
    <property type="project" value="TreeGrafter"/>
</dbReference>
<dbReference type="InterPro" id="IPR013632">
    <property type="entry name" value="Rad51_C"/>
</dbReference>
<accession>A0A1E4RKF8</accession>
<evidence type="ECO:0000256" key="1">
    <source>
        <dbReference type="ARBA" id="ARBA00022741"/>
    </source>
</evidence>
<dbReference type="Proteomes" id="UP000095085">
    <property type="component" value="Unassembled WGS sequence"/>
</dbReference>
<keyword evidence="2" id="KW-0067">ATP-binding</keyword>
<proteinExistence type="predicted"/>
<dbReference type="AlphaFoldDB" id="A0A1E4RKF8"/>
<evidence type="ECO:0000256" key="3">
    <source>
        <dbReference type="SAM" id="MobiDB-lite"/>
    </source>
</evidence>
<dbReference type="SUPFAM" id="SSF52540">
    <property type="entry name" value="P-loop containing nucleoside triphosphate hydrolases"/>
    <property type="match status" value="1"/>
</dbReference>
<dbReference type="Gene3D" id="3.40.50.300">
    <property type="entry name" value="P-loop containing nucleotide triphosphate hydrolases"/>
    <property type="match status" value="1"/>
</dbReference>
<dbReference type="EMBL" id="KV454540">
    <property type="protein sequence ID" value="ODV67710.1"/>
    <property type="molecule type" value="Genomic_DNA"/>
</dbReference>
<dbReference type="InterPro" id="IPR020588">
    <property type="entry name" value="RecA_ATP-bd"/>
</dbReference>
<dbReference type="GO" id="GO:0140664">
    <property type="term" value="F:ATP-dependent DNA damage sensor activity"/>
    <property type="evidence" value="ECO:0007669"/>
    <property type="project" value="InterPro"/>
</dbReference>
<sequence length="504" mass="58030">MDLHQQIPTHLNYIENKFSTLSLAFDSYGITISDLLIASVNSNLISISKKIGRSLIEINNYVKVVKELINDQNKPTSIDTHIKDDMVIPSGIGDLDIQLNGGIPLGYITEIFGASGCGKSQLLFQLAIQAQLNERKRSIYISTESILETRRLNEMIANHPRDILMDNIDYVYCDDLESQDHILMTQLPVKLSQHPRGTFNAIFIDSIGHHLRREDSITNEKYLLDRIEEQEALMQDDDVFKEISTKNHQQLQKFFKSDLLYQTRINKRKYLMLLQRHLIELAQTYNVAVIIANQVSDQPANEDSNIQNYLGNDDPINFNYQLGQFSGWDNETISKFQHSFSNSSSETTVDTLYSELMHSFNKRAKTNQSDTYNKQESLVSQLHHVQNRETKRIIPSLGYTWAKNIGCKLLLLKNYKPILKDKLEISNDVYPEEPTTDPLQNDHKRSFSQLDSSHNPVSSIEDLIDGWQVERYIKVVLSPFLTENLHNQRDYSKIPVSLDQHGFH</sequence>
<organism evidence="5 6">
    <name type="scientific">Hyphopichia burtonii NRRL Y-1933</name>
    <dbReference type="NCBI Taxonomy" id="984485"/>
    <lineage>
        <taxon>Eukaryota</taxon>
        <taxon>Fungi</taxon>
        <taxon>Dikarya</taxon>
        <taxon>Ascomycota</taxon>
        <taxon>Saccharomycotina</taxon>
        <taxon>Pichiomycetes</taxon>
        <taxon>Debaryomycetaceae</taxon>
        <taxon>Hyphopichia</taxon>
    </lineage>
</organism>
<protein>
    <submittedName>
        <fullName evidence="5">p-loop containing nucleoside triphosphate hydrolase protein</fullName>
    </submittedName>
</protein>
<evidence type="ECO:0000259" key="4">
    <source>
        <dbReference type="PROSITE" id="PS50162"/>
    </source>
</evidence>
<dbReference type="GO" id="GO:0006312">
    <property type="term" value="P:mitotic recombination"/>
    <property type="evidence" value="ECO:0007669"/>
    <property type="project" value="TreeGrafter"/>
</dbReference>
<dbReference type="GO" id="GO:0016787">
    <property type="term" value="F:hydrolase activity"/>
    <property type="evidence" value="ECO:0007669"/>
    <property type="project" value="UniProtKB-KW"/>
</dbReference>
<dbReference type="PROSITE" id="PS50162">
    <property type="entry name" value="RECA_2"/>
    <property type="match status" value="1"/>
</dbReference>
<evidence type="ECO:0000256" key="2">
    <source>
        <dbReference type="ARBA" id="ARBA00022840"/>
    </source>
</evidence>
<dbReference type="GO" id="GO:0005524">
    <property type="term" value="F:ATP binding"/>
    <property type="evidence" value="ECO:0007669"/>
    <property type="project" value="UniProtKB-KW"/>
</dbReference>
<feature type="domain" description="RecA family profile 1" evidence="4">
    <location>
        <begin position="84"/>
        <end position="295"/>
    </location>
</feature>
<keyword evidence="5" id="KW-0378">Hydrolase</keyword>
<reference evidence="6" key="1">
    <citation type="submission" date="2016-05" db="EMBL/GenBank/DDBJ databases">
        <title>Comparative genomics of biotechnologically important yeasts.</title>
        <authorList>
            <consortium name="DOE Joint Genome Institute"/>
            <person name="Riley R."/>
            <person name="Haridas S."/>
            <person name="Wolfe K.H."/>
            <person name="Lopes M.R."/>
            <person name="Hittinger C.T."/>
            <person name="Goker M."/>
            <person name="Salamov A."/>
            <person name="Wisecaver J."/>
            <person name="Long T.M."/>
            <person name="Aerts A.L."/>
            <person name="Barry K."/>
            <person name="Choi C."/>
            <person name="Clum A."/>
            <person name="Coughlan A.Y."/>
            <person name="Deshpande S."/>
            <person name="Douglass A.P."/>
            <person name="Hanson S.J."/>
            <person name="Klenk H.-P."/>
            <person name="Labutti K."/>
            <person name="Lapidus A."/>
            <person name="Lindquist E."/>
            <person name="Lipzen A."/>
            <person name="Meier-Kolthoff J.P."/>
            <person name="Ohm R.A."/>
            <person name="Otillar R.P."/>
            <person name="Pangilinan J."/>
            <person name="Peng Y."/>
            <person name="Rokas A."/>
            <person name="Rosa C.A."/>
            <person name="Scheuner C."/>
            <person name="Sibirny A.A."/>
            <person name="Slot J.C."/>
            <person name="Stielow J.B."/>
            <person name="Sun H."/>
            <person name="Kurtzman C.P."/>
            <person name="Blackwell M."/>
            <person name="Grigoriev I.V."/>
            <person name="Jeffries T.W."/>
        </authorList>
    </citation>
    <scope>NUCLEOTIDE SEQUENCE [LARGE SCALE GENOMIC DNA]</scope>
    <source>
        <strain evidence="6">NRRL Y-1933</strain>
    </source>
</reference>
<keyword evidence="6" id="KW-1185">Reference proteome</keyword>
<dbReference type="OrthoDB" id="1861185at2759"/>
<dbReference type="PANTHER" id="PTHR22942:SF66">
    <property type="entry name" value="RE19845P"/>
    <property type="match status" value="1"/>
</dbReference>
<feature type="region of interest" description="Disordered" evidence="3">
    <location>
        <begin position="431"/>
        <end position="453"/>
    </location>
</feature>
<keyword evidence="1" id="KW-0547">Nucleotide-binding</keyword>
<dbReference type="InterPro" id="IPR003593">
    <property type="entry name" value="AAA+_ATPase"/>
</dbReference>
<gene>
    <name evidence="5" type="ORF">HYPBUDRAFT_156467</name>
</gene>
<evidence type="ECO:0000313" key="6">
    <source>
        <dbReference type="Proteomes" id="UP000095085"/>
    </source>
</evidence>
<dbReference type="RefSeq" id="XP_020076777.1">
    <property type="nucleotide sequence ID" value="XM_020222201.1"/>
</dbReference>
<dbReference type="InterPro" id="IPR027417">
    <property type="entry name" value="P-loop_NTPase"/>
</dbReference>
<dbReference type="PANTHER" id="PTHR22942">
    <property type="entry name" value="RECA/RAD51/RADA DNA STRAND-PAIRING FAMILY MEMBER"/>
    <property type="match status" value="1"/>
</dbReference>
<dbReference type="Pfam" id="PF08423">
    <property type="entry name" value="Rad51"/>
    <property type="match status" value="1"/>
</dbReference>
<dbReference type="GO" id="GO:0003697">
    <property type="term" value="F:single-stranded DNA binding"/>
    <property type="evidence" value="ECO:0007669"/>
    <property type="project" value="TreeGrafter"/>
</dbReference>
<dbReference type="GO" id="GO:0003690">
    <property type="term" value="F:double-stranded DNA binding"/>
    <property type="evidence" value="ECO:0007669"/>
    <property type="project" value="TreeGrafter"/>
</dbReference>
<dbReference type="GeneID" id="30996750"/>
<dbReference type="GO" id="GO:0000730">
    <property type="term" value="P:DNA recombinase assembly"/>
    <property type="evidence" value="ECO:0007669"/>
    <property type="project" value="TreeGrafter"/>
</dbReference>